<feature type="compositionally biased region" description="Polar residues" evidence="9">
    <location>
        <begin position="858"/>
        <end position="868"/>
    </location>
</feature>
<evidence type="ECO:0000256" key="5">
    <source>
        <dbReference type="ARBA" id="ARBA00023065"/>
    </source>
</evidence>
<feature type="region of interest" description="Disordered" evidence="9">
    <location>
        <begin position="483"/>
        <end position="671"/>
    </location>
</feature>
<evidence type="ECO:0000256" key="8">
    <source>
        <dbReference type="RuleBase" id="RU003857"/>
    </source>
</evidence>
<dbReference type="STRING" id="1071380.I2H144"/>
<evidence type="ECO:0000256" key="3">
    <source>
        <dbReference type="ARBA" id="ARBA00022692"/>
    </source>
</evidence>
<evidence type="ECO:0000259" key="11">
    <source>
        <dbReference type="Pfam" id="PF07885"/>
    </source>
</evidence>
<dbReference type="eggNOG" id="KOG1418">
    <property type="taxonomic scope" value="Eukaryota"/>
</dbReference>
<evidence type="ECO:0000256" key="1">
    <source>
        <dbReference type="ARBA" id="ARBA00004141"/>
    </source>
</evidence>
<dbReference type="GO" id="GO:0005886">
    <property type="term" value="C:plasma membrane"/>
    <property type="evidence" value="ECO:0007669"/>
    <property type="project" value="TreeGrafter"/>
</dbReference>
<keyword evidence="6 10" id="KW-0472">Membrane</keyword>
<comment type="similarity">
    <text evidence="8">Belongs to the two pore domain potassium channel (TC 1.A.1.8) family.</text>
</comment>
<dbReference type="EMBL" id="HE806318">
    <property type="protein sequence ID" value="CCH60096.1"/>
    <property type="molecule type" value="Genomic_DNA"/>
</dbReference>
<feature type="transmembrane region" description="Helical" evidence="10">
    <location>
        <begin position="223"/>
        <end position="245"/>
    </location>
</feature>
<keyword evidence="13" id="KW-1185">Reference proteome</keyword>
<reference evidence="12 13" key="1">
    <citation type="journal article" date="2011" name="Proc. Natl. Acad. Sci. U.S.A.">
        <title>Evolutionary erosion of yeast sex chromosomes by mating-type switching accidents.</title>
        <authorList>
            <person name="Gordon J.L."/>
            <person name="Armisen D."/>
            <person name="Proux-Wera E."/>
            <person name="Oheigeartaigh S.S."/>
            <person name="Byrne K.P."/>
            <person name="Wolfe K.H."/>
        </authorList>
    </citation>
    <scope>NUCLEOTIDE SEQUENCE [LARGE SCALE GENOMIC DNA]</scope>
    <source>
        <strain evidence="13">ATCC 34711 / CBS 6284 / DSM 70876 / NBRC 10599 / NRRL Y-10934 / UCD 77-7</strain>
    </source>
</reference>
<feature type="compositionally biased region" description="Low complexity" evidence="9">
    <location>
        <begin position="885"/>
        <end position="896"/>
    </location>
</feature>
<dbReference type="AlphaFoldDB" id="I2H144"/>
<dbReference type="GO" id="GO:0030322">
    <property type="term" value="P:stabilization of membrane potential"/>
    <property type="evidence" value="ECO:0007669"/>
    <property type="project" value="TreeGrafter"/>
</dbReference>
<feature type="region of interest" description="Disordered" evidence="9">
    <location>
        <begin position="930"/>
        <end position="949"/>
    </location>
</feature>
<feature type="compositionally biased region" description="Low complexity" evidence="9">
    <location>
        <begin position="552"/>
        <end position="563"/>
    </location>
</feature>
<evidence type="ECO:0000256" key="4">
    <source>
        <dbReference type="ARBA" id="ARBA00022989"/>
    </source>
</evidence>
<proteinExistence type="inferred from homology"/>
<dbReference type="InParanoid" id="I2H144"/>
<feature type="compositionally biased region" description="Low complexity" evidence="9">
    <location>
        <begin position="936"/>
        <end position="949"/>
    </location>
</feature>
<feature type="transmembrane region" description="Helical" evidence="10">
    <location>
        <begin position="59"/>
        <end position="87"/>
    </location>
</feature>
<evidence type="ECO:0000256" key="10">
    <source>
        <dbReference type="SAM" id="Phobius"/>
    </source>
</evidence>
<organism evidence="12 13">
    <name type="scientific">Henningerozyma blattae (strain ATCC 34711 / CBS 6284 / DSM 70876 / NBRC 10599 / NRRL Y-10934 / UCD 77-7)</name>
    <name type="common">Yeast</name>
    <name type="synonym">Tetrapisispora blattae</name>
    <dbReference type="NCBI Taxonomy" id="1071380"/>
    <lineage>
        <taxon>Eukaryota</taxon>
        <taxon>Fungi</taxon>
        <taxon>Dikarya</taxon>
        <taxon>Ascomycota</taxon>
        <taxon>Saccharomycotina</taxon>
        <taxon>Saccharomycetes</taxon>
        <taxon>Saccharomycetales</taxon>
        <taxon>Saccharomycetaceae</taxon>
        <taxon>Henningerozyma</taxon>
    </lineage>
</organism>
<feature type="transmembrane region" description="Helical" evidence="10">
    <location>
        <begin position="252"/>
        <end position="271"/>
    </location>
</feature>
<dbReference type="SUPFAM" id="SSF81324">
    <property type="entry name" value="Voltage-gated potassium channels"/>
    <property type="match status" value="2"/>
</dbReference>
<dbReference type="InterPro" id="IPR003280">
    <property type="entry name" value="2pore_dom_K_chnl"/>
</dbReference>
<accession>I2H144</accession>
<protein>
    <recommendedName>
        <fullName evidence="11">Potassium channel domain-containing protein</fullName>
    </recommendedName>
</protein>
<evidence type="ECO:0000256" key="6">
    <source>
        <dbReference type="ARBA" id="ARBA00023136"/>
    </source>
</evidence>
<keyword evidence="5 8" id="KW-0406">Ion transport</keyword>
<name>I2H144_HENB6</name>
<evidence type="ECO:0000313" key="12">
    <source>
        <dbReference type="EMBL" id="CCH60096.1"/>
    </source>
</evidence>
<evidence type="ECO:0000256" key="9">
    <source>
        <dbReference type="SAM" id="MobiDB-lite"/>
    </source>
</evidence>
<feature type="domain" description="Potassium channel" evidence="11">
    <location>
        <begin position="364"/>
        <end position="435"/>
    </location>
</feature>
<dbReference type="Gene3D" id="1.10.287.70">
    <property type="match status" value="2"/>
</dbReference>
<evidence type="ECO:0000256" key="7">
    <source>
        <dbReference type="ARBA" id="ARBA00023303"/>
    </source>
</evidence>
<feature type="transmembrane region" description="Helical" evidence="10">
    <location>
        <begin position="146"/>
        <end position="167"/>
    </location>
</feature>
<feature type="transmembrane region" description="Helical" evidence="10">
    <location>
        <begin position="179"/>
        <end position="203"/>
    </location>
</feature>
<dbReference type="GO" id="GO:0022841">
    <property type="term" value="F:potassium ion leak channel activity"/>
    <property type="evidence" value="ECO:0007669"/>
    <property type="project" value="TreeGrafter"/>
</dbReference>
<keyword evidence="4 10" id="KW-1133">Transmembrane helix</keyword>
<dbReference type="RefSeq" id="XP_004179615.1">
    <property type="nucleotide sequence ID" value="XM_004179567.1"/>
</dbReference>
<sequence>MTLVSDDEIPELKPIVTAASAPSALKPDIEDLKWMQVLQFSNKRASIINADPASPMFTVWFSISCYFPVITACLAPVANTLSIACAVEKWKDTRVVKSDGTITHHYYNDPPVFFVFNILSLAFGVLSNFVLLLHFTKKVRYVKSQILNIVGWTIASGILLVDVIVFARTEIKDHHEKSIGFWCAAYTSALYFGCTCTLTIHFIGYKLKKYPPQFNLIPNERVVMVFTVLFSIWLSWGAAVFSAILGMSYCTALYFSIVSLLTVGLGDILPVTVAGKIIVLAFSLTGVIILGLIIAITRGIITRSSGPIYFFNEVERRRSKAYDKVLKGELILTDEESFELIMKMRKVSSRTQKVRSIVLTIGVFIAFWLLGALVFVYCESWNYFVAIYFCFLCLLTIGYGDYYPETGAGRAFFIVWSIMAIPLMSTLISTVGDTLYSMSKSLDLTLYDRLNMGIKDLLIESKNGTINFLQLNRRSMFSGDDGDINTILRDDDGNNGGGSSSKQNKNNANEDEEDEENSKNQCLSHQPTRQNSKKMQKRNSTSKNTETKSRKSQTTGSTNSTQSRLANAIESEIRRRRTLSQASSFNTNIESDGEPSQASNRTASSLGNTPHSFHNLSEIHKAPPDSSDSLSPTQSQKTRRAVSNLDGNINKKRIESKRVRSSSDLHYSTTNAGETYRKHTILTPLNEDDGSSSSSYSNPVIRSRNNSDVFSSLSSSEVKNPEQVEDEPFLNLFEAFTDDDEYAKLWYSHTGYHTKLEQLHNLLMVIKKMHGIILLEEDFELDYEQWSKLYKLDLLNRDRSCDDINPYFWISPKTPLKYPLDQPHFVVMKLFNKVGEIIADILNDKDIHRILSEKETARTMSASPSNIRPQPRLHSDIAINRTNSRDSSTATSHSSSPVPFSPERPHVASVISGPSGTTTPHDTHTLLRTENRNFQTTSPPASPTSGSLSSGYYGDFVPLDMQPLPEEGFPPVMQWIRHGRNRSRKIRRESVRSSSL</sequence>
<keyword evidence="2 8" id="KW-0813">Transport</keyword>
<feature type="transmembrane region" description="Helical" evidence="10">
    <location>
        <begin position="277"/>
        <end position="296"/>
    </location>
</feature>
<keyword evidence="7 8" id="KW-0407">Ion channel</keyword>
<dbReference type="PANTHER" id="PTHR11003:SF342">
    <property type="entry name" value="OUTWARD-RECTIFIER POTASSIUM CHANNEL TOK1"/>
    <property type="match status" value="1"/>
</dbReference>
<feature type="compositionally biased region" description="Basic and acidic residues" evidence="9">
    <location>
        <begin position="652"/>
        <end position="663"/>
    </location>
</feature>
<dbReference type="FunCoup" id="I2H144">
    <property type="interactions" value="23"/>
</dbReference>
<dbReference type="PRINTS" id="PR01333">
    <property type="entry name" value="2POREKCHANEL"/>
</dbReference>
<dbReference type="InterPro" id="IPR013099">
    <property type="entry name" value="K_chnl_dom"/>
</dbReference>
<gene>
    <name evidence="12" type="primary">TBLA0C02910</name>
    <name evidence="12" type="ORF">TBLA_0C02910</name>
</gene>
<feature type="domain" description="Potassium channel" evidence="11">
    <location>
        <begin position="229"/>
        <end position="300"/>
    </location>
</feature>
<dbReference type="Proteomes" id="UP000002866">
    <property type="component" value="Chromosome 3"/>
</dbReference>
<feature type="transmembrane region" description="Helical" evidence="10">
    <location>
        <begin position="354"/>
        <end position="375"/>
    </location>
</feature>
<evidence type="ECO:0000256" key="2">
    <source>
        <dbReference type="ARBA" id="ARBA00022448"/>
    </source>
</evidence>
<dbReference type="Pfam" id="PF07885">
    <property type="entry name" value="Ion_trans_2"/>
    <property type="match status" value="2"/>
</dbReference>
<feature type="compositionally biased region" description="Polar residues" evidence="9">
    <location>
        <begin position="579"/>
        <end position="615"/>
    </location>
</feature>
<dbReference type="OrthoDB" id="297496at2759"/>
<evidence type="ECO:0000313" key="13">
    <source>
        <dbReference type="Proteomes" id="UP000002866"/>
    </source>
</evidence>
<feature type="compositionally biased region" description="Polar residues" evidence="9">
    <location>
        <begin position="626"/>
        <end position="636"/>
    </location>
</feature>
<feature type="region of interest" description="Disordered" evidence="9">
    <location>
        <begin position="855"/>
        <end position="924"/>
    </location>
</feature>
<dbReference type="HOGENOM" id="CLU_300558_0_0_1"/>
<dbReference type="PANTHER" id="PTHR11003">
    <property type="entry name" value="POTASSIUM CHANNEL, SUBFAMILY K"/>
    <property type="match status" value="1"/>
</dbReference>
<dbReference type="KEGG" id="tbl:TBLA_0C02910"/>
<keyword evidence="3 8" id="KW-0812">Transmembrane</keyword>
<feature type="transmembrane region" description="Helical" evidence="10">
    <location>
        <begin position="381"/>
        <end position="399"/>
    </location>
</feature>
<feature type="compositionally biased region" description="Polar residues" evidence="9">
    <location>
        <begin position="521"/>
        <end position="530"/>
    </location>
</feature>
<comment type="subcellular location">
    <subcellularLocation>
        <location evidence="1">Membrane</location>
        <topology evidence="1">Multi-pass membrane protein</topology>
    </subcellularLocation>
</comment>
<feature type="transmembrane region" description="Helical" evidence="10">
    <location>
        <begin position="411"/>
        <end position="432"/>
    </location>
</feature>
<dbReference type="GeneID" id="14495076"/>
<dbReference type="GO" id="GO:0015271">
    <property type="term" value="F:outward rectifier potassium channel activity"/>
    <property type="evidence" value="ECO:0007669"/>
    <property type="project" value="TreeGrafter"/>
</dbReference>
<feature type="transmembrane region" description="Helical" evidence="10">
    <location>
        <begin position="112"/>
        <end position="134"/>
    </location>
</feature>